<dbReference type="EMBL" id="JAAVXB010000001">
    <property type="protein sequence ID" value="NKF20883.1"/>
    <property type="molecule type" value="Genomic_DNA"/>
</dbReference>
<gene>
    <name evidence="9" type="ORF">G7Y82_01045</name>
</gene>
<dbReference type="GO" id="GO:0006508">
    <property type="term" value="P:proteolysis"/>
    <property type="evidence" value="ECO:0007669"/>
    <property type="project" value="UniProtKB-KW"/>
</dbReference>
<evidence type="ECO:0000256" key="2">
    <source>
        <dbReference type="ARBA" id="ARBA00022670"/>
    </source>
</evidence>
<keyword evidence="10" id="KW-1185">Reference proteome</keyword>
<dbReference type="AlphaFoldDB" id="A0A969W7F8"/>
<dbReference type="GO" id="GO:0004177">
    <property type="term" value="F:aminopeptidase activity"/>
    <property type="evidence" value="ECO:0007669"/>
    <property type="project" value="UniProtKB-KW"/>
</dbReference>
<dbReference type="InterPro" id="IPR046450">
    <property type="entry name" value="PA_dom_sf"/>
</dbReference>
<evidence type="ECO:0000256" key="1">
    <source>
        <dbReference type="ARBA" id="ARBA00022438"/>
    </source>
</evidence>
<organism evidence="9 10">
    <name type="scientific">Solimonas marina</name>
    <dbReference type="NCBI Taxonomy" id="2714601"/>
    <lineage>
        <taxon>Bacteria</taxon>
        <taxon>Pseudomonadati</taxon>
        <taxon>Pseudomonadota</taxon>
        <taxon>Gammaproteobacteria</taxon>
        <taxon>Nevskiales</taxon>
        <taxon>Nevskiaceae</taxon>
        <taxon>Solimonas</taxon>
    </lineage>
</organism>
<reference evidence="9" key="1">
    <citation type="submission" date="2020-03" db="EMBL/GenBank/DDBJ databases">
        <title>Solimonas marina sp. nov., isolated from deep seawater of the Pacific Ocean.</title>
        <authorList>
            <person name="Liu X."/>
            <person name="Lai Q."/>
            <person name="Sun F."/>
            <person name="Gai Y."/>
            <person name="Li G."/>
            <person name="Shao Z."/>
        </authorList>
    </citation>
    <scope>NUCLEOTIDE SEQUENCE</scope>
    <source>
        <strain evidence="9">C16B3</strain>
    </source>
</reference>
<dbReference type="RefSeq" id="WP_168146143.1">
    <property type="nucleotide sequence ID" value="NZ_JAAVXB010000001.1"/>
</dbReference>
<keyword evidence="2" id="KW-0645">Protease</keyword>
<dbReference type="SUPFAM" id="SSF52025">
    <property type="entry name" value="PA domain"/>
    <property type="match status" value="1"/>
</dbReference>
<accession>A0A969W7F8</accession>
<evidence type="ECO:0000256" key="3">
    <source>
        <dbReference type="ARBA" id="ARBA00022723"/>
    </source>
</evidence>
<feature type="chain" id="PRO_5037145059" evidence="7">
    <location>
        <begin position="24"/>
        <end position="568"/>
    </location>
</feature>
<feature type="domain" description="Peptidase M28" evidence="8">
    <location>
        <begin position="315"/>
        <end position="530"/>
    </location>
</feature>
<dbReference type="InterPro" id="IPR045175">
    <property type="entry name" value="M28_fam"/>
</dbReference>
<dbReference type="CDD" id="cd05660">
    <property type="entry name" value="M28_like_PA"/>
    <property type="match status" value="1"/>
</dbReference>
<keyword evidence="6" id="KW-0862">Zinc</keyword>
<evidence type="ECO:0000259" key="8">
    <source>
        <dbReference type="Pfam" id="PF04389"/>
    </source>
</evidence>
<evidence type="ECO:0000313" key="9">
    <source>
        <dbReference type="EMBL" id="NKF20883.1"/>
    </source>
</evidence>
<dbReference type="Pfam" id="PF04389">
    <property type="entry name" value="Peptidase_M28"/>
    <property type="match status" value="1"/>
</dbReference>
<comment type="caution">
    <text evidence="9">The sequence shown here is derived from an EMBL/GenBank/DDBJ whole genome shotgun (WGS) entry which is preliminary data.</text>
</comment>
<dbReference type="GO" id="GO:0008235">
    <property type="term" value="F:metalloexopeptidase activity"/>
    <property type="evidence" value="ECO:0007669"/>
    <property type="project" value="InterPro"/>
</dbReference>
<dbReference type="GO" id="GO:0046872">
    <property type="term" value="F:metal ion binding"/>
    <property type="evidence" value="ECO:0007669"/>
    <property type="project" value="UniProtKB-KW"/>
</dbReference>
<feature type="signal peptide" evidence="7">
    <location>
        <begin position="1"/>
        <end position="23"/>
    </location>
</feature>
<evidence type="ECO:0000256" key="5">
    <source>
        <dbReference type="ARBA" id="ARBA00022801"/>
    </source>
</evidence>
<sequence length="568" mass="61102">MIRTLTALGAASLLLLSAGCSHKTDNGAAAKAADTQADVKTQADPQQMSDTVKTLASDPFEGRAPGTPGETKTVDYLVQRFKAMGLEPGGPDGQYTQKVPLINTQIGKGTLVIDDRGAKPITLTQGDNVSVTTVRPDSHIDIKNAPMVFVGYGVDAPDVGWNDYKNVDLHGKVAVYLVNDPDFKAQPSDDADGKFGGKRMTYYGRWTYKFAEAARRGAVAALIVHDTDAAGYPWQTVAANQGANSDIVRAKGDEGIPLQGWLSHEQSDALFKAAGLDLDKLRVEARSAKFQPVALKGMTLTADLPVTSTTVQSQNVIAKLPGKTHPDETILYGAHWDAYGVGAADAQGRTIRAGANDDGLGDAGVLELARLFKAAPQPDRTVVFAIWTAEERGLLGSEYYATHPVYPIAKTVADMTMDILQTAGPAKNVVEVGMGNSSLDGYMKQAAEAQGRTVEPETFVERGLFYRADHFSLAKQGVPSLLLMALGGAPDLVDGGKQAGQKWLDAYMKCYHQTCDTWSKDWDLRGAAQDVDVFYDIGKKLANSREWPTWNDGVAFKKTREATADQRQ</sequence>
<proteinExistence type="predicted"/>
<name>A0A969W7F8_9GAMM</name>
<keyword evidence="5" id="KW-0378">Hydrolase</keyword>
<keyword evidence="3" id="KW-0479">Metal-binding</keyword>
<dbReference type="PANTHER" id="PTHR12147:SF56">
    <property type="entry name" value="AMINOPEPTIDASE YDR415C-RELATED"/>
    <property type="match status" value="1"/>
</dbReference>
<dbReference type="SUPFAM" id="SSF53187">
    <property type="entry name" value="Zn-dependent exopeptidases"/>
    <property type="match status" value="1"/>
</dbReference>
<evidence type="ECO:0000256" key="7">
    <source>
        <dbReference type="SAM" id="SignalP"/>
    </source>
</evidence>
<evidence type="ECO:0000256" key="4">
    <source>
        <dbReference type="ARBA" id="ARBA00022729"/>
    </source>
</evidence>
<keyword evidence="4 7" id="KW-0732">Signal</keyword>
<evidence type="ECO:0000256" key="6">
    <source>
        <dbReference type="ARBA" id="ARBA00022833"/>
    </source>
</evidence>
<keyword evidence="1" id="KW-0031">Aminopeptidase</keyword>
<dbReference type="InterPro" id="IPR007484">
    <property type="entry name" value="Peptidase_M28"/>
</dbReference>
<evidence type="ECO:0000313" key="10">
    <source>
        <dbReference type="Proteomes" id="UP000653472"/>
    </source>
</evidence>
<dbReference type="PANTHER" id="PTHR12147">
    <property type="entry name" value="METALLOPEPTIDASE M28 FAMILY MEMBER"/>
    <property type="match status" value="1"/>
</dbReference>
<dbReference type="PROSITE" id="PS51257">
    <property type="entry name" value="PROKAR_LIPOPROTEIN"/>
    <property type="match status" value="1"/>
</dbReference>
<dbReference type="Gene3D" id="3.50.30.30">
    <property type="match status" value="1"/>
</dbReference>
<protein>
    <submittedName>
        <fullName evidence="9">M28 family peptidase</fullName>
    </submittedName>
</protein>
<dbReference type="Gene3D" id="3.40.630.10">
    <property type="entry name" value="Zn peptidases"/>
    <property type="match status" value="2"/>
</dbReference>
<dbReference type="Proteomes" id="UP000653472">
    <property type="component" value="Unassembled WGS sequence"/>
</dbReference>